<dbReference type="AlphaFoldDB" id="A0A8J3B5T4"/>
<reference evidence="1" key="1">
    <citation type="journal article" date="2014" name="Int. J. Syst. Evol. Microbiol.">
        <title>Complete genome sequence of Corynebacterium casei LMG S-19264T (=DSM 44701T), isolated from a smear-ripened cheese.</title>
        <authorList>
            <consortium name="US DOE Joint Genome Institute (JGI-PGF)"/>
            <person name="Walter F."/>
            <person name="Albersmeier A."/>
            <person name="Kalinowski J."/>
            <person name="Ruckert C."/>
        </authorList>
    </citation>
    <scope>NUCLEOTIDE SEQUENCE</scope>
    <source>
        <strain evidence="1">CCM 7664</strain>
    </source>
</reference>
<reference evidence="1" key="2">
    <citation type="submission" date="2020-09" db="EMBL/GenBank/DDBJ databases">
        <authorList>
            <person name="Sun Q."/>
            <person name="Sedlacek I."/>
        </authorList>
    </citation>
    <scope>NUCLEOTIDE SEQUENCE</scope>
    <source>
        <strain evidence="1">CCM 7664</strain>
    </source>
</reference>
<dbReference type="Proteomes" id="UP000627205">
    <property type="component" value="Unassembled WGS sequence"/>
</dbReference>
<organism evidence="1 2">
    <name type="scientific">Oxalicibacterium solurbis</name>
    <dbReference type="NCBI Taxonomy" id="69280"/>
    <lineage>
        <taxon>Bacteria</taxon>
        <taxon>Pseudomonadati</taxon>
        <taxon>Pseudomonadota</taxon>
        <taxon>Betaproteobacteria</taxon>
        <taxon>Burkholderiales</taxon>
        <taxon>Oxalobacteraceae</taxon>
        <taxon>Oxalicibacterium</taxon>
    </lineage>
</organism>
<proteinExistence type="predicted"/>
<gene>
    <name evidence="1" type="ORF">GCM10011430_28090</name>
</gene>
<evidence type="ECO:0000313" key="2">
    <source>
        <dbReference type="Proteomes" id="UP000627205"/>
    </source>
</evidence>
<name>A0A8J3B5T4_9BURK</name>
<keyword evidence="2" id="KW-1185">Reference proteome</keyword>
<protein>
    <submittedName>
        <fullName evidence="1">Uncharacterized protein</fullName>
    </submittedName>
</protein>
<evidence type="ECO:0000313" key="1">
    <source>
        <dbReference type="EMBL" id="GGI55635.1"/>
    </source>
</evidence>
<accession>A0A8J3B5T4</accession>
<comment type="caution">
    <text evidence="1">The sequence shown here is derived from an EMBL/GenBank/DDBJ whole genome shotgun (WGS) entry which is preliminary data.</text>
</comment>
<dbReference type="EMBL" id="BMDP01000005">
    <property type="protein sequence ID" value="GGI55635.1"/>
    <property type="molecule type" value="Genomic_DNA"/>
</dbReference>
<sequence>MRKHGYIAVRISGALHANTQDIASRVIDVLPIIDIESVEDINGIRFREIECYLAGRDIPWVALDDDDGLFPHQCRNLIICEAGFTSKEEAILRNKLKD</sequence>